<dbReference type="RefSeq" id="WP_209374300.1">
    <property type="nucleotide sequence ID" value="NZ_JAGIZA010000007.1"/>
</dbReference>
<dbReference type="AlphaFoldDB" id="A0A940MY12"/>
<evidence type="ECO:0000313" key="2">
    <source>
        <dbReference type="EMBL" id="MBP0493763.1"/>
    </source>
</evidence>
<feature type="coiled-coil region" evidence="1">
    <location>
        <begin position="55"/>
        <end position="86"/>
    </location>
</feature>
<comment type="caution">
    <text evidence="2">The sequence shown here is derived from an EMBL/GenBank/DDBJ whole genome shotgun (WGS) entry which is preliminary data.</text>
</comment>
<keyword evidence="3" id="KW-1185">Reference proteome</keyword>
<accession>A0A940MY12</accession>
<evidence type="ECO:0000256" key="1">
    <source>
        <dbReference type="SAM" id="Coils"/>
    </source>
</evidence>
<reference evidence="2" key="1">
    <citation type="submission" date="2021-03" db="EMBL/GenBank/DDBJ databases">
        <authorList>
            <person name="So Y."/>
        </authorList>
    </citation>
    <scope>NUCLEOTIDE SEQUENCE</scope>
    <source>
        <strain evidence="2">SG15</strain>
    </source>
</reference>
<gene>
    <name evidence="2" type="ORF">J5Y10_13330</name>
</gene>
<sequence length="111" mass="12197">MAQSPARSSLQQEVATRITRLMQKEPTPARCVLEVENIVAGMRRDGDAEQVQTWLEDLRDGFAEATEQAAEAVDEVEATAKAERRKAENAVVCLREISAAFGRALEEPVLA</sequence>
<name>A0A940MY12_9PROT</name>
<dbReference type="EMBL" id="JAGIZA010000007">
    <property type="protein sequence ID" value="MBP0493763.1"/>
    <property type="molecule type" value="Genomic_DNA"/>
</dbReference>
<evidence type="ECO:0000313" key="3">
    <source>
        <dbReference type="Proteomes" id="UP000677537"/>
    </source>
</evidence>
<proteinExistence type="predicted"/>
<keyword evidence="1" id="KW-0175">Coiled coil</keyword>
<protein>
    <submittedName>
        <fullName evidence="2">Uncharacterized protein</fullName>
    </submittedName>
</protein>
<organism evidence="2 3">
    <name type="scientific">Roseomonas indoligenes</name>
    <dbReference type="NCBI Taxonomy" id="2820811"/>
    <lineage>
        <taxon>Bacteria</taxon>
        <taxon>Pseudomonadati</taxon>
        <taxon>Pseudomonadota</taxon>
        <taxon>Alphaproteobacteria</taxon>
        <taxon>Acetobacterales</taxon>
        <taxon>Roseomonadaceae</taxon>
        <taxon>Roseomonas</taxon>
    </lineage>
</organism>
<dbReference type="Proteomes" id="UP000677537">
    <property type="component" value="Unassembled WGS sequence"/>
</dbReference>